<keyword evidence="8" id="KW-0539">Nucleus</keyword>
<keyword evidence="4" id="KW-0963">Cytoplasm</keyword>
<dbReference type="InterPro" id="IPR039259">
    <property type="entry name" value="Protein_maelstrom"/>
</dbReference>
<name>A0A8J2NKR1_9HEXA</name>
<evidence type="ECO:0000313" key="11">
    <source>
        <dbReference type="Proteomes" id="UP000708208"/>
    </source>
</evidence>
<accession>A0A8J2NKR1</accession>
<keyword evidence="5" id="KW-0221">Differentiation</keyword>
<evidence type="ECO:0000259" key="9">
    <source>
        <dbReference type="Pfam" id="PF13017"/>
    </source>
</evidence>
<evidence type="ECO:0000256" key="3">
    <source>
        <dbReference type="ARBA" id="ARBA00007057"/>
    </source>
</evidence>
<organism evidence="10 11">
    <name type="scientific">Allacma fusca</name>
    <dbReference type="NCBI Taxonomy" id="39272"/>
    <lineage>
        <taxon>Eukaryota</taxon>
        <taxon>Metazoa</taxon>
        <taxon>Ecdysozoa</taxon>
        <taxon>Arthropoda</taxon>
        <taxon>Hexapoda</taxon>
        <taxon>Collembola</taxon>
        <taxon>Symphypleona</taxon>
        <taxon>Sminthuridae</taxon>
        <taxon>Allacma</taxon>
    </lineage>
</organism>
<dbReference type="PANTHER" id="PTHR21358:SF4">
    <property type="entry name" value="PROTEIN MAELSTROM HOMOLOG"/>
    <property type="match status" value="1"/>
</dbReference>
<evidence type="ECO:0000256" key="5">
    <source>
        <dbReference type="ARBA" id="ARBA00022782"/>
    </source>
</evidence>
<gene>
    <name evidence="10" type="ORF">AFUS01_LOCUS2974</name>
</gene>
<sequence>MASKKLMDKKSLDTKLHNFRYQADIVRGDVTEFLQGDIPEIPVVIVNFNVYCPIAYSAQRYHLPGEIALVAFTITDGIIDFFSTYVDPGFVPTGCRSDVNDSIRLKGLQLPGYDPKLQDLNALVKNIDEFMRKYSLSTTKEWPPMFCMESEMKPFYGCMDWLYTTTKNTNPPEEFRLRPLEMYLQRASVLGRIFRDSEDGIEQVEESQDVRDIRERMTTMFGIGQDLVPVVSSRSGDGLIRFEERRYPLTPAERLLVTIGKFTDEKHAVEYLRSTYNAYNEQLACENHRKACENNEEGLNYCSELVVKRLAINCVDALKSLFLEE</sequence>
<dbReference type="GO" id="GO:0030154">
    <property type="term" value="P:cell differentiation"/>
    <property type="evidence" value="ECO:0007669"/>
    <property type="project" value="UniProtKB-KW"/>
</dbReference>
<evidence type="ECO:0000256" key="1">
    <source>
        <dbReference type="ARBA" id="ARBA00004123"/>
    </source>
</evidence>
<dbReference type="EMBL" id="CAJVCH010017515">
    <property type="protein sequence ID" value="CAG7683788.1"/>
    <property type="molecule type" value="Genomic_DNA"/>
</dbReference>
<dbReference type="OrthoDB" id="24555at2759"/>
<dbReference type="GO" id="GO:0034587">
    <property type="term" value="P:piRNA processing"/>
    <property type="evidence" value="ECO:0007669"/>
    <property type="project" value="TreeGrafter"/>
</dbReference>
<evidence type="ECO:0000256" key="8">
    <source>
        <dbReference type="ARBA" id="ARBA00023242"/>
    </source>
</evidence>
<reference evidence="10" key="1">
    <citation type="submission" date="2021-06" db="EMBL/GenBank/DDBJ databases">
        <authorList>
            <person name="Hodson N. C."/>
            <person name="Mongue J. A."/>
            <person name="Jaron S. K."/>
        </authorList>
    </citation>
    <scope>NUCLEOTIDE SEQUENCE</scope>
</reference>
<dbReference type="PANTHER" id="PTHR21358">
    <property type="entry name" value="PROTEIN MAELSTROM HOMOLOG"/>
    <property type="match status" value="1"/>
</dbReference>
<dbReference type="Pfam" id="PF13017">
    <property type="entry name" value="Maelstrom"/>
    <property type="match status" value="1"/>
</dbReference>
<dbReference type="GO" id="GO:0007140">
    <property type="term" value="P:male meiotic nuclear division"/>
    <property type="evidence" value="ECO:0007669"/>
    <property type="project" value="TreeGrafter"/>
</dbReference>
<comment type="subcellular location">
    <subcellularLocation>
        <location evidence="2">Cytoplasm</location>
    </subcellularLocation>
    <subcellularLocation>
        <location evidence="1">Nucleus</location>
    </subcellularLocation>
</comment>
<evidence type="ECO:0000256" key="7">
    <source>
        <dbReference type="ARBA" id="ARBA00023158"/>
    </source>
</evidence>
<evidence type="ECO:0000256" key="6">
    <source>
        <dbReference type="ARBA" id="ARBA00023125"/>
    </source>
</evidence>
<dbReference type="Proteomes" id="UP000708208">
    <property type="component" value="Unassembled WGS sequence"/>
</dbReference>
<dbReference type="GO" id="GO:0007283">
    <property type="term" value="P:spermatogenesis"/>
    <property type="evidence" value="ECO:0007669"/>
    <property type="project" value="TreeGrafter"/>
</dbReference>
<evidence type="ECO:0000313" key="10">
    <source>
        <dbReference type="EMBL" id="CAG7683788.1"/>
    </source>
</evidence>
<protein>
    <recommendedName>
        <fullName evidence="9">Maelstrom domain-containing protein</fullName>
    </recommendedName>
</protein>
<feature type="domain" description="Maelstrom" evidence="9">
    <location>
        <begin position="61"/>
        <end position="170"/>
    </location>
</feature>
<comment type="caution">
    <text evidence="10">The sequence shown here is derived from an EMBL/GenBank/DDBJ whole genome shotgun (WGS) entry which is preliminary data.</text>
</comment>
<proteinExistence type="inferred from homology"/>
<dbReference type="GO" id="GO:0005634">
    <property type="term" value="C:nucleus"/>
    <property type="evidence" value="ECO:0007669"/>
    <property type="project" value="UniProtKB-SubCell"/>
</dbReference>
<dbReference type="GO" id="GO:0043186">
    <property type="term" value="C:P granule"/>
    <property type="evidence" value="ECO:0007669"/>
    <property type="project" value="TreeGrafter"/>
</dbReference>
<keyword evidence="6" id="KW-0238">DNA-binding</keyword>
<dbReference type="GO" id="GO:0045892">
    <property type="term" value="P:negative regulation of DNA-templated transcription"/>
    <property type="evidence" value="ECO:0007669"/>
    <property type="project" value="TreeGrafter"/>
</dbReference>
<keyword evidence="7" id="KW-0943">RNA-mediated gene silencing</keyword>
<keyword evidence="11" id="KW-1185">Reference proteome</keyword>
<comment type="similarity">
    <text evidence="3">Belongs to the maelstrom family.</text>
</comment>
<dbReference type="InterPro" id="IPR024970">
    <property type="entry name" value="Maelstrom"/>
</dbReference>
<dbReference type="GO" id="GO:0043565">
    <property type="term" value="F:sequence-specific DNA binding"/>
    <property type="evidence" value="ECO:0007669"/>
    <property type="project" value="TreeGrafter"/>
</dbReference>
<dbReference type="AlphaFoldDB" id="A0A8J2NKR1"/>
<dbReference type="GO" id="GO:0060964">
    <property type="term" value="P:regulation of miRNA-mediated gene silencing"/>
    <property type="evidence" value="ECO:0007669"/>
    <property type="project" value="InterPro"/>
</dbReference>
<evidence type="ECO:0000256" key="2">
    <source>
        <dbReference type="ARBA" id="ARBA00004496"/>
    </source>
</evidence>
<evidence type="ECO:0000256" key="4">
    <source>
        <dbReference type="ARBA" id="ARBA00022490"/>
    </source>
</evidence>